<proteinExistence type="predicted"/>
<dbReference type="OrthoDB" id="5526430at2"/>
<feature type="region of interest" description="Disordered" evidence="1">
    <location>
        <begin position="313"/>
        <end position="462"/>
    </location>
</feature>
<evidence type="ECO:0000313" key="2">
    <source>
        <dbReference type="EMBL" id="AUX48603.1"/>
    </source>
</evidence>
<feature type="compositionally biased region" description="Polar residues" evidence="1">
    <location>
        <begin position="147"/>
        <end position="176"/>
    </location>
</feature>
<dbReference type="EMBL" id="CP012673">
    <property type="protein sequence ID" value="AUX48603.1"/>
    <property type="molecule type" value="Genomic_DNA"/>
</dbReference>
<feature type="compositionally biased region" description="Low complexity" evidence="1">
    <location>
        <begin position="234"/>
        <end position="247"/>
    </location>
</feature>
<evidence type="ECO:0000256" key="1">
    <source>
        <dbReference type="SAM" id="MobiDB-lite"/>
    </source>
</evidence>
<evidence type="ECO:0000313" key="3">
    <source>
        <dbReference type="Proteomes" id="UP000238348"/>
    </source>
</evidence>
<gene>
    <name evidence="2" type="ORF">SOCE26_101420</name>
</gene>
<protein>
    <submittedName>
        <fullName evidence="2">Uncharacterized protein</fullName>
    </submittedName>
</protein>
<feature type="compositionally biased region" description="Polar residues" evidence="1">
    <location>
        <begin position="445"/>
        <end position="459"/>
    </location>
</feature>
<feature type="compositionally biased region" description="Basic and acidic residues" evidence="1">
    <location>
        <begin position="105"/>
        <end position="118"/>
    </location>
</feature>
<sequence length="536" mass="52564">MNVTDKLDLDGMLNDWPAPAHEEAVWEARADRIVEKALSLRAEGAAAPIDLLAVPDLAPEPGEAQTGDFSREAPAVGEHSIMAYGSDGGGAEKPEASLPGGTSRPAERKRPSLKEIAERASQSSGRVSGVPGLSSSGISTPLPPGRSSATATPLPSSGRNSATATPLPSGRSSGISTPLPPSGRGSMPPGRVSTAPGRSSAASGFRASSPSLRPGEASGEDSGVIDLNRLSASANPEQAEATQQAQPGADPSEDNKPAEAAVVSARAPRAAAVQPAAARGNGKKSSGGMIAGAAIAALGLAAAVTMMLRTKDAPREETAATQVALAPAAPAAETAPAKPAPAPQEPAVPAAASPPPEQGEPAAAAEKLAAAPKAAPQGAAAAHAPAAPEAPAAAPKADQGKTAAAPAAPGNPGDLSSAMQAAVGSDGAQKPSVESEAPEPASGPLRQQNIPEQPSQGSVQAALGSVMGTARACVAGADDVTRAQLTFSSSGQVTKVSVSGWAAANGQSSCVQAAFKGANVGPFSKPSFSVSATVRP</sequence>
<accession>A0A2L0FAN2</accession>
<dbReference type="Proteomes" id="UP000238348">
    <property type="component" value="Chromosome"/>
</dbReference>
<reference evidence="2 3" key="1">
    <citation type="submission" date="2015-09" db="EMBL/GenBank/DDBJ databases">
        <title>Sorangium comparison.</title>
        <authorList>
            <person name="Zaburannyi N."/>
            <person name="Bunk B."/>
            <person name="Overmann J."/>
            <person name="Mueller R."/>
        </authorList>
    </citation>
    <scope>NUCLEOTIDE SEQUENCE [LARGE SCALE GENOMIC DNA]</scope>
    <source>
        <strain evidence="2 3">So ce26</strain>
    </source>
</reference>
<name>A0A2L0FAN2_SORCE</name>
<feature type="compositionally biased region" description="Low complexity" evidence="1">
    <location>
        <begin position="258"/>
        <end position="279"/>
    </location>
</feature>
<organism evidence="2 3">
    <name type="scientific">Sorangium cellulosum</name>
    <name type="common">Polyangium cellulosum</name>
    <dbReference type="NCBI Taxonomy" id="56"/>
    <lineage>
        <taxon>Bacteria</taxon>
        <taxon>Pseudomonadati</taxon>
        <taxon>Myxococcota</taxon>
        <taxon>Polyangia</taxon>
        <taxon>Polyangiales</taxon>
        <taxon>Polyangiaceae</taxon>
        <taxon>Sorangium</taxon>
    </lineage>
</organism>
<feature type="compositionally biased region" description="Low complexity" evidence="1">
    <location>
        <begin position="182"/>
        <end position="211"/>
    </location>
</feature>
<feature type="compositionally biased region" description="Pro residues" evidence="1">
    <location>
        <begin position="338"/>
        <end position="358"/>
    </location>
</feature>
<feature type="region of interest" description="Disordered" evidence="1">
    <location>
        <begin position="81"/>
        <end position="288"/>
    </location>
</feature>
<dbReference type="RefSeq" id="WP_104986439.1">
    <property type="nucleotide sequence ID" value="NZ_CP012673.1"/>
</dbReference>
<feature type="compositionally biased region" description="Low complexity" evidence="1">
    <location>
        <begin position="359"/>
        <end position="408"/>
    </location>
</feature>
<dbReference type="AlphaFoldDB" id="A0A2L0FAN2"/>
<feature type="compositionally biased region" description="Low complexity" evidence="1">
    <location>
        <begin position="319"/>
        <end position="337"/>
    </location>
</feature>